<dbReference type="InterPro" id="IPR003661">
    <property type="entry name" value="HisK_dim/P_dom"/>
</dbReference>
<evidence type="ECO:0000259" key="9">
    <source>
        <dbReference type="PROSITE" id="PS50110"/>
    </source>
</evidence>
<dbReference type="SMART" id="SM00387">
    <property type="entry name" value="HATPase_c"/>
    <property type="match status" value="1"/>
</dbReference>
<evidence type="ECO:0000256" key="6">
    <source>
        <dbReference type="PROSITE-ProRule" id="PRU00169"/>
    </source>
</evidence>
<dbReference type="SUPFAM" id="SSF55781">
    <property type="entry name" value="GAF domain-like"/>
    <property type="match status" value="1"/>
</dbReference>
<dbReference type="SUPFAM" id="SSF55874">
    <property type="entry name" value="ATPase domain of HSP90 chaperone/DNA topoisomerase II/histidine kinase"/>
    <property type="match status" value="1"/>
</dbReference>
<evidence type="ECO:0000256" key="1">
    <source>
        <dbReference type="ARBA" id="ARBA00000085"/>
    </source>
</evidence>
<dbReference type="PANTHER" id="PTHR43547:SF2">
    <property type="entry name" value="HYBRID SIGNAL TRANSDUCTION HISTIDINE KINASE C"/>
    <property type="match status" value="1"/>
</dbReference>
<dbReference type="SUPFAM" id="SSF52172">
    <property type="entry name" value="CheY-like"/>
    <property type="match status" value="1"/>
</dbReference>
<dbReference type="Gene3D" id="1.10.287.130">
    <property type="match status" value="1"/>
</dbReference>
<protein>
    <recommendedName>
        <fullName evidence="2">histidine kinase</fullName>
        <ecNumber evidence="2">2.7.13.3</ecNumber>
    </recommendedName>
</protein>
<dbReference type="SMART" id="SM00388">
    <property type="entry name" value="HisKA"/>
    <property type="match status" value="1"/>
</dbReference>
<dbReference type="Gene3D" id="3.30.565.10">
    <property type="entry name" value="Histidine kinase-like ATPase, C-terminal domain"/>
    <property type="match status" value="1"/>
</dbReference>
<dbReference type="Pfam" id="PF00072">
    <property type="entry name" value="Response_reg"/>
    <property type="match status" value="1"/>
</dbReference>
<comment type="caution">
    <text evidence="11">The sequence shown here is derived from an EMBL/GenBank/DDBJ whole genome shotgun (WGS) entry which is preliminary data.</text>
</comment>
<evidence type="ECO:0000256" key="3">
    <source>
        <dbReference type="ARBA" id="ARBA00022553"/>
    </source>
</evidence>
<evidence type="ECO:0000256" key="2">
    <source>
        <dbReference type="ARBA" id="ARBA00012438"/>
    </source>
</evidence>
<dbReference type="InterPro" id="IPR003018">
    <property type="entry name" value="GAF"/>
</dbReference>
<dbReference type="Gene3D" id="3.30.450.40">
    <property type="match status" value="1"/>
</dbReference>
<dbReference type="SMART" id="SM00065">
    <property type="entry name" value="GAF"/>
    <property type="match status" value="1"/>
</dbReference>
<dbReference type="CDD" id="cd00130">
    <property type="entry name" value="PAS"/>
    <property type="match status" value="1"/>
</dbReference>
<feature type="coiled-coil region" evidence="7">
    <location>
        <begin position="433"/>
        <end position="460"/>
    </location>
</feature>
<comment type="catalytic activity">
    <reaction evidence="1">
        <text>ATP + protein L-histidine = ADP + protein N-phospho-L-histidine.</text>
        <dbReference type="EC" id="2.7.13.3"/>
    </reaction>
</comment>
<dbReference type="SMART" id="SM00091">
    <property type="entry name" value="PAS"/>
    <property type="match status" value="1"/>
</dbReference>
<dbReference type="SMART" id="SM00448">
    <property type="entry name" value="REC"/>
    <property type="match status" value="1"/>
</dbReference>
<evidence type="ECO:0000256" key="5">
    <source>
        <dbReference type="ARBA" id="ARBA00022777"/>
    </source>
</evidence>
<keyword evidence="12" id="KW-1185">Reference proteome</keyword>
<dbReference type="Pfam" id="PF13426">
    <property type="entry name" value="PAS_9"/>
    <property type="match status" value="1"/>
</dbReference>
<feature type="domain" description="Histidine kinase" evidence="8">
    <location>
        <begin position="460"/>
        <end position="678"/>
    </location>
</feature>
<dbReference type="CDD" id="cd16922">
    <property type="entry name" value="HATPase_EvgS-ArcB-TorS-like"/>
    <property type="match status" value="1"/>
</dbReference>
<dbReference type="InterPro" id="IPR000014">
    <property type="entry name" value="PAS"/>
</dbReference>
<keyword evidence="5" id="KW-0418">Kinase</keyword>
<dbReference type="Proteomes" id="UP000756860">
    <property type="component" value="Unassembled WGS sequence"/>
</dbReference>
<dbReference type="InterPro" id="IPR036890">
    <property type="entry name" value="HATPase_C_sf"/>
</dbReference>
<gene>
    <name evidence="11" type="ORF">KI810_11370</name>
</gene>
<accession>A0ABS5SE68</accession>
<dbReference type="InterPro" id="IPR035965">
    <property type="entry name" value="PAS-like_dom_sf"/>
</dbReference>
<dbReference type="EMBL" id="JAHCVK010000004">
    <property type="protein sequence ID" value="MBT0653658.1"/>
    <property type="molecule type" value="Genomic_DNA"/>
</dbReference>
<evidence type="ECO:0000259" key="10">
    <source>
        <dbReference type="PROSITE" id="PS50112"/>
    </source>
</evidence>
<dbReference type="CDD" id="cd00082">
    <property type="entry name" value="HisKA"/>
    <property type="match status" value="1"/>
</dbReference>
<dbReference type="Pfam" id="PF00512">
    <property type="entry name" value="HisKA"/>
    <property type="match status" value="1"/>
</dbReference>
<evidence type="ECO:0000256" key="4">
    <source>
        <dbReference type="ARBA" id="ARBA00022679"/>
    </source>
</evidence>
<dbReference type="Pfam" id="PF01590">
    <property type="entry name" value="GAF"/>
    <property type="match status" value="1"/>
</dbReference>
<keyword evidence="4" id="KW-0808">Transferase</keyword>
<organism evidence="11 12">
    <name type="scientific">Geomobilimonas luticola</name>
    <dbReference type="NCBI Taxonomy" id="1114878"/>
    <lineage>
        <taxon>Bacteria</taxon>
        <taxon>Pseudomonadati</taxon>
        <taxon>Thermodesulfobacteriota</taxon>
        <taxon>Desulfuromonadia</taxon>
        <taxon>Geobacterales</taxon>
        <taxon>Geobacteraceae</taxon>
        <taxon>Geomobilimonas</taxon>
    </lineage>
</organism>
<dbReference type="SUPFAM" id="SSF47384">
    <property type="entry name" value="Homodimeric domain of signal transducing histidine kinase"/>
    <property type="match status" value="1"/>
</dbReference>
<dbReference type="EC" id="2.7.13.3" evidence="2"/>
<dbReference type="Pfam" id="PF02518">
    <property type="entry name" value="HATPase_c"/>
    <property type="match status" value="1"/>
</dbReference>
<dbReference type="InterPro" id="IPR005467">
    <property type="entry name" value="His_kinase_dom"/>
</dbReference>
<dbReference type="InterPro" id="IPR004358">
    <property type="entry name" value="Sig_transdc_His_kin-like_C"/>
</dbReference>
<reference evidence="11 12" key="1">
    <citation type="submission" date="2021-05" db="EMBL/GenBank/DDBJ databases">
        <title>The draft genome of Geobacter luticola JCM 17780.</title>
        <authorList>
            <person name="Xu Z."/>
            <person name="Masuda Y."/>
            <person name="Itoh H."/>
            <person name="Senoo K."/>
        </authorList>
    </citation>
    <scope>NUCLEOTIDE SEQUENCE [LARGE SCALE GENOMIC DNA]</scope>
    <source>
        <strain evidence="11 12">JCM 17780</strain>
    </source>
</reference>
<dbReference type="SUPFAM" id="SSF55785">
    <property type="entry name" value="PYP-like sensor domain (PAS domain)"/>
    <property type="match status" value="1"/>
</dbReference>
<dbReference type="InterPro" id="IPR011006">
    <property type="entry name" value="CheY-like_superfamily"/>
</dbReference>
<proteinExistence type="predicted"/>
<evidence type="ECO:0000313" key="11">
    <source>
        <dbReference type="EMBL" id="MBT0653658.1"/>
    </source>
</evidence>
<evidence type="ECO:0000259" key="8">
    <source>
        <dbReference type="PROSITE" id="PS50109"/>
    </source>
</evidence>
<dbReference type="NCBIfam" id="TIGR00229">
    <property type="entry name" value="sensory_box"/>
    <property type="match status" value="1"/>
</dbReference>
<evidence type="ECO:0000256" key="7">
    <source>
        <dbReference type="SAM" id="Coils"/>
    </source>
</evidence>
<dbReference type="InterPro" id="IPR029016">
    <property type="entry name" value="GAF-like_dom_sf"/>
</dbReference>
<keyword evidence="7" id="KW-0175">Coiled coil</keyword>
<sequence length="680" mass="75058">MALPKILIVDDQAFARQLLHDELLAAGMLVAEAADGAAACALAATFQPDLIMMDMVMPGLDGIEACRRLKADPQTASIPVIVLTANKEKNKLVDAFAAGADDYLNKPFASHELLARINSNLAKRSSTEMLRQEVTDTGILLEISQAITSSLDTRRILQIIVEKIAGNMDVLRCSIVRLSEGDDYGYVLASSDDPGINGLRITLDRYPEIREVIRTGKSLVLEDVKNHPLMREVREHISGLAFSSILVLPVIYRNEVIGTLMLRTARAGNSFSSRELRFCELVANVSASALKNAYLYEKARGESQELREVKERLERELREKALFEFLFEHASDGLMALNARGELVYVNRSALAMLGYSRNEVLDLGLADIVADECRQDALENHLSFFVGREYRRRCDLVFLTKGEEKLHVSMSVSDYRLDGRYLICSFTDVTEERRFQKQLQDANERLRSLDRLKSEFIRTATHELRIPVSIMYSYCALLGESDAGTLTETQRQYLKAAVESGERLVDLIDSMLDLARIESGGPTLNLGEKKIIEPIRDVYSVLAPYAEQNGLHISIEPIDEELSACFDPAQIACVLTNLIGNAIKFTPPGGGIGISAGRHGEHVRVTVSDTGVGIPEECHSKIFDEFCQVGATSGPRKGSGLGLTICKRIIAAHKGDLWVDSAPQKGSIFTFTLPSCPSS</sequence>
<feature type="domain" description="Response regulatory" evidence="9">
    <location>
        <begin position="5"/>
        <end position="121"/>
    </location>
</feature>
<dbReference type="PRINTS" id="PR00344">
    <property type="entry name" value="BCTRLSENSOR"/>
</dbReference>
<evidence type="ECO:0000313" key="12">
    <source>
        <dbReference type="Proteomes" id="UP000756860"/>
    </source>
</evidence>
<feature type="domain" description="PAS" evidence="10">
    <location>
        <begin position="319"/>
        <end position="363"/>
    </location>
</feature>
<keyword evidence="3 6" id="KW-0597">Phosphoprotein</keyword>
<dbReference type="InterPro" id="IPR001789">
    <property type="entry name" value="Sig_transdc_resp-reg_receiver"/>
</dbReference>
<dbReference type="Gene3D" id="3.30.450.20">
    <property type="entry name" value="PAS domain"/>
    <property type="match status" value="1"/>
</dbReference>
<dbReference type="PANTHER" id="PTHR43547">
    <property type="entry name" value="TWO-COMPONENT HISTIDINE KINASE"/>
    <property type="match status" value="1"/>
</dbReference>
<feature type="modified residue" description="4-aspartylphosphate" evidence="6">
    <location>
        <position position="54"/>
    </location>
</feature>
<dbReference type="PROSITE" id="PS50109">
    <property type="entry name" value="HIS_KIN"/>
    <property type="match status" value="1"/>
</dbReference>
<dbReference type="InterPro" id="IPR003594">
    <property type="entry name" value="HATPase_dom"/>
</dbReference>
<dbReference type="PROSITE" id="PS50112">
    <property type="entry name" value="PAS"/>
    <property type="match status" value="1"/>
</dbReference>
<dbReference type="PROSITE" id="PS50110">
    <property type="entry name" value="RESPONSE_REGULATORY"/>
    <property type="match status" value="1"/>
</dbReference>
<dbReference type="RefSeq" id="WP_214175653.1">
    <property type="nucleotide sequence ID" value="NZ_JAHCVK010000004.1"/>
</dbReference>
<dbReference type="InterPro" id="IPR036097">
    <property type="entry name" value="HisK_dim/P_sf"/>
</dbReference>
<name>A0ABS5SE68_9BACT</name>
<dbReference type="Gene3D" id="3.40.50.2300">
    <property type="match status" value="1"/>
</dbReference>